<evidence type="ECO:0008006" key="3">
    <source>
        <dbReference type="Google" id="ProtNLM"/>
    </source>
</evidence>
<sequence length="121" mass="13359">MLQLLENDAKYVNDRVTLNPLDGLDLTITGATGLVGLNIICALNYYNNNFAKKRININALSYSKPSGIIYDIFSENSIKSIPGDLDNYNFIKDIPLSDCIIHSAGYGQPGKFLDNKIKTIS</sequence>
<name>A0A383CB01_9ZZZZ</name>
<evidence type="ECO:0000313" key="2">
    <source>
        <dbReference type="EMBL" id="SVE29233.1"/>
    </source>
</evidence>
<dbReference type="SUPFAM" id="SSF51735">
    <property type="entry name" value="NAD(P)-binding Rossmann-fold domains"/>
    <property type="match status" value="1"/>
</dbReference>
<dbReference type="Gene3D" id="3.40.50.720">
    <property type="entry name" value="NAD(P)-binding Rossmann-like Domain"/>
    <property type="match status" value="1"/>
</dbReference>
<dbReference type="AlphaFoldDB" id="A0A383CB01"/>
<keyword evidence="1" id="KW-0472">Membrane</keyword>
<gene>
    <name evidence="2" type="ORF">METZ01_LOCUS482087</name>
</gene>
<dbReference type="EMBL" id="UINC01207231">
    <property type="protein sequence ID" value="SVE29233.1"/>
    <property type="molecule type" value="Genomic_DNA"/>
</dbReference>
<dbReference type="InterPro" id="IPR036291">
    <property type="entry name" value="NAD(P)-bd_dom_sf"/>
</dbReference>
<keyword evidence="1" id="KW-1133">Transmembrane helix</keyword>
<keyword evidence="1" id="KW-0812">Transmembrane</keyword>
<feature type="non-terminal residue" evidence="2">
    <location>
        <position position="121"/>
    </location>
</feature>
<proteinExistence type="predicted"/>
<evidence type="ECO:0000256" key="1">
    <source>
        <dbReference type="SAM" id="Phobius"/>
    </source>
</evidence>
<protein>
    <recommendedName>
        <fullName evidence="3">Thioester reductase (TE) domain-containing protein</fullName>
    </recommendedName>
</protein>
<accession>A0A383CB01</accession>
<organism evidence="2">
    <name type="scientific">marine metagenome</name>
    <dbReference type="NCBI Taxonomy" id="408172"/>
    <lineage>
        <taxon>unclassified sequences</taxon>
        <taxon>metagenomes</taxon>
        <taxon>ecological metagenomes</taxon>
    </lineage>
</organism>
<feature type="transmembrane region" description="Helical" evidence="1">
    <location>
        <begin position="26"/>
        <end position="46"/>
    </location>
</feature>
<reference evidence="2" key="1">
    <citation type="submission" date="2018-05" db="EMBL/GenBank/DDBJ databases">
        <authorList>
            <person name="Lanie J.A."/>
            <person name="Ng W.-L."/>
            <person name="Kazmierczak K.M."/>
            <person name="Andrzejewski T.M."/>
            <person name="Davidsen T.M."/>
            <person name="Wayne K.J."/>
            <person name="Tettelin H."/>
            <person name="Glass J.I."/>
            <person name="Rusch D."/>
            <person name="Podicherti R."/>
            <person name="Tsui H.-C.T."/>
            <person name="Winkler M.E."/>
        </authorList>
    </citation>
    <scope>NUCLEOTIDE SEQUENCE</scope>
</reference>